<dbReference type="PANTHER" id="PTHR23147">
    <property type="entry name" value="SERINE/ARGININE RICH SPLICING FACTOR"/>
    <property type="match status" value="1"/>
</dbReference>
<dbReference type="InterPro" id="IPR050907">
    <property type="entry name" value="SRSF"/>
</dbReference>
<dbReference type="SMART" id="SM00360">
    <property type="entry name" value="RRM"/>
    <property type="match status" value="2"/>
</dbReference>
<dbReference type="InterPro" id="IPR012677">
    <property type="entry name" value="Nucleotide-bd_a/b_plait_sf"/>
</dbReference>
<dbReference type="CDD" id="cd00590">
    <property type="entry name" value="RRM_SF"/>
    <property type="match status" value="1"/>
</dbReference>
<evidence type="ECO:0000256" key="1">
    <source>
        <dbReference type="PROSITE-ProRule" id="PRU00176"/>
    </source>
</evidence>
<keyword evidence="5" id="KW-1185">Reference proteome</keyword>
<proteinExistence type="predicted"/>
<dbReference type="AlphaFoldDB" id="G4TW54"/>
<dbReference type="Pfam" id="PF00076">
    <property type="entry name" value="RRM_1"/>
    <property type="match status" value="1"/>
</dbReference>
<evidence type="ECO:0000259" key="3">
    <source>
        <dbReference type="PROSITE" id="PS50102"/>
    </source>
</evidence>
<dbReference type="HOGENOM" id="CLU_321075_0_0_1"/>
<dbReference type="InterPro" id="IPR000504">
    <property type="entry name" value="RRM_dom"/>
</dbReference>
<name>G4TW54_SERID</name>
<dbReference type="Gene3D" id="3.30.70.330">
    <property type="match status" value="2"/>
</dbReference>
<evidence type="ECO:0000313" key="4">
    <source>
        <dbReference type="EMBL" id="CCA75547.1"/>
    </source>
</evidence>
<gene>
    <name evidence="4" type="ORF">PIIN_09537</name>
</gene>
<dbReference type="PROSITE" id="PS50102">
    <property type="entry name" value="RRM"/>
    <property type="match status" value="2"/>
</dbReference>
<keyword evidence="1" id="KW-0694">RNA-binding</keyword>
<sequence>MAAFTNRYSALLQEPGTVMNETDDTQPVNARSATKELHPQGSELTQNKRILSQASIFVACLPSRVAPEVLETKLRELVSRIIDPVYVNIINDKLGNKAAFVQAKTVEDAHILLKTELEYDGIPLRLQLAKAHRSLTVWFRKLAGPAPSLRLIRSKQGSVRAMVNELQAPNPFTAPRKEDPYSGSGQLFPQIAYNTAFMRKICEALGPLESFEPAGMRPMYDGGAGLTESWQVKWQDRSDAIHAKSVFSFLPFVGWTWSHEERQYDRSFYGDGFPVMGRYHKQANVYSDYHPLIPKPSRIGAPGAVDGSFPRKSAEEFPPLSAVQPAKLSNITYQPSTSDVTDMPITPTSLLYSSPVIVSPTEAVYLDPHAAAHPSLEDGSTTKPFRPRISYFYDTLYVSNILPTTSDGDLEQLFAPYGSIKEVKRVNYRGELSAAFVTYGVEANAANAVRDFGNGVVFKLDGRELRVGYKRYYQKNQRKGRTYDRVRILQRPEEKDVTLLVATPTTELLQLPVEAPPISESDQSTDETSKDTGGECSETTFTSFEESIARDIPRGLSSSPEPSSSTQGEEEEQIEDVEEAKEQNKRPRPSVDVDITPVHAAEIPKPLPEDISGPTGPRATVYSQLWQQQYYSGWGYPYPVYPPPMAMPRYPPPQWYHAQPPPYASSDPYGSMGPPSQPAPTFHNGPILPSGSYENADGGITYVYAPEVLKKYVPELQSEPDPNRETTRVKHARAVQHSFVNAMYPQFGPPEAYHRPPHPHVYPHSVHPHYIGPRRMYPEGPLAQEMFNHRPPFEHEMAGYVPPYAPMMRGPAVQTLPPTRPTAYARAYDMSMNGYPTATVPAHSLPPPAQHFPQLEHLARDRTFMNAAANHGASRHRRSVSSGNVRFEKKDGDVAEGSLGRSV</sequence>
<evidence type="ECO:0000313" key="5">
    <source>
        <dbReference type="Proteomes" id="UP000007148"/>
    </source>
</evidence>
<dbReference type="InterPro" id="IPR035979">
    <property type="entry name" value="RBD_domain_sf"/>
</dbReference>
<feature type="domain" description="RRM" evidence="3">
    <location>
        <begin position="54"/>
        <end position="131"/>
    </location>
</feature>
<protein>
    <recommendedName>
        <fullName evidence="3">RRM domain-containing protein</fullName>
    </recommendedName>
</protein>
<comment type="caution">
    <text evidence="4">The sequence shown here is derived from an EMBL/GenBank/DDBJ whole genome shotgun (WGS) entry which is preliminary data.</text>
</comment>
<feature type="compositionally biased region" description="Acidic residues" evidence="2">
    <location>
        <begin position="568"/>
        <end position="579"/>
    </location>
</feature>
<accession>G4TW54</accession>
<feature type="domain" description="RRM" evidence="3">
    <location>
        <begin position="394"/>
        <end position="472"/>
    </location>
</feature>
<feature type="region of interest" description="Disordered" evidence="2">
    <location>
        <begin position="508"/>
        <end position="595"/>
    </location>
</feature>
<dbReference type="InParanoid" id="G4TW54"/>
<dbReference type="Proteomes" id="UP000007148">
    <property type="component" value="Unassembled WGS sequence"/>
</dbReference>
<reference evidence="4 5" key="1">
    <citation type="journal article" date="2011" name="PLoS Pathog.">
        <title>Endophytic Life Strategies Decoded by Genome and Transcriptome Analyses of the Mutualistic Root Symbiont Piriformospora indica.</title>
        <authorList>
            <person name="Zuccaro A."/>
            <person name="Lahrmann U."/>
            <person name="Guldener U."/>
            <person name="Langen G."/>
            <person name="Pfiffi S."/>
            <person name="Biedenkopf D."/>
            <person name="Wong P."/>
            <person name="Samans B."/>
            <person name="Grimm C."/>
            <person name="Basiewicz M."/>
            <person name="Murat C."/>
            <person name="Martin F."/>
            <person name="Kogel K.H."/>
        </authorList>
    </citation>
    <scope>NUCLEOTIDE SEQUENCE [LARGE SCALE GENOMIC DNA]</scope>
    <source>
        <strain evidence="4 5">DSM 11827</strain>
    </source>
</reference>
<evidence type="ECO:0000256" key="2">
    <source>
        <dbReference type="SAM" id="MobiDB-lite"/>
    </source>
</evidence>
<dbReference type="EMBL" id="CAFZ01000469">
    <property type="protein sequence ID" value="CCA75547.1"/>
    <property type="molecule type" value="Genomic_DNA"/>
</dbReference>
<feature type="region of interest" description="Disordered" evidence="2">
    <location>
        <begin position="870"/>
        <end position="903"/>
    </location>
</feature>
<dbReference type="eggNOG" id="ENOG502SXS4">
    <property type="taxonomic scope" value="Eukaryota"/>
</dbReference>
<feature type="compositionally biased region" description="Low complexity" evidence="2">
    <location>
        <begin position="537"/>
        <end position="546"/>
    </location>
</feature>
<dbReference type="OrthoDB" id="410044at2759"/>
<dbReference type="SUPFAM" id="SSF54928">
    <property type="entry name" value="RNA-binding domain, RBD"/>
    <property type="match status" value="2"/>
</dbReference>
<dbReference type="STRING" id="1109443.G4TW54"/>
<feature type="compositionally biased region" description="Low complexity" evidence="2">
    <location>
        <begin position="557"/>
        <end position="567"/>
    </location>
</feature>
<organism evidence="4 5">
    <name type="scientific">Serendipita indica (strain DSM 11827)</name>
    <name type="common">Root endophyte fungus</name>
    <name type="synonym">Piriformospora indica</name>
    <dbReference type="NCBI Taxonomy" id="1109443"/>
    <lineage>
        <taxon>Eukaryota</taxon>
        <taxon>Fungi</taxon>
        <taxon>Dikarya</taxon>
        <taxon>Basidiomycota</taxon>
        <taxon>Agaricomycotina</taxon>
        <taxon>Agaricomycetes</taxon>
        <taxon>Sebacinales</taxon>
        <taxon>Serendipitaceae</taxon>
        <taxon>Serendipita</taxon>
    </lineage>
</organism>
<dbReference type="GO" id="GO:0003723">
    <property type="term" value="F:RNA binding"/>
    <property type="evidence" value="ECO:0007669"/>
    <property type="project" value="UniProtKB-UniRule"/>
</dbReference>
<feature type="compositionally biased region" description="Basic and acidic residues" evidence="2">
    <location>
        <begin position="580"/>
        <end position="591"/>
    </location>
</feature>